<name>A0ABN0WH80_9BACI</name>
<dbReference type="RefSeq" id="WP_343800469.1">
    <property type="nucleotide sequence ID" value="NZ_BAAADJ010000052.1"/>
</dbReference>
<evidence type="ECO:0000313" key="2">
    <source>
        <dbReference type="Proteomes" id="UP001500782"/>
    </source>
</evidence>
<comment type="caution">
    <text evidence="1">The sequence shown here is derived from an EMBL/GenBank/DDBJ whole genome shotgun (WGS) entry which is preliminary data.</text>
</comment>
<dbReference type="InterPro" id="IPR053917">
    <property type="entry name" value="DUF6979"/>
</dbReference>
<dbReference type="Proteomes" id="UP001500782">
    <property type="component" value="Unassembled WGS sequence"/>
</dbReference>
<proteinExistence type="predicted"/>
<protein>
    <submittedName>
        <fullName evidence="1">Uncharacterized protein</fullName>
    </submittedName>
</protein>
<reference evidence="1 2" key="1">
    <citation type="journal article" date="2019" name="Int. J. Syst. Evol. Microbiol.">
        <title>The Global Catalogue of Microorganisms (GCM) 10K type strain sequencing project: providing services to taxonomists for standard genome sequencing and annotation.</title>
        <authorList>
            <consortium name="The Broad Institute Genomics Platform"/>
            <consortium name="The Broad Institute Genome Sequencing Center for Infectious Disease"/>
            <person name="Wu L."/>
            <person name="Ma J."/>
        </authorList>
    </citation>
    <scope>NUCLEOTIDE SEQUENCE [LARGE SCALE GENOMIC DNA]</scope>
    <source>
        <strain evidence="1 2">JCM 9731</strain>
    </source>
</reference>
<dbReference type="Pfam" id="PF22399">
    <property type="entry name" value="DUF6979"/>
    <property type="match status" value="1"/>
</dbReference>
<organism evidence="1 2">
    <name type="scientific">Bacillus carboniphilus</name>
    <dbReference type="NCBI Taxonomy" id="86663"/>
    <lineage>
        <taxon>Bacteria</taxon>
        <taxon>Bacillati</taxon>
        <taxon>Bacillota</taxon>
        <taxon>Bacilli</taxon>
        <taxon>Bacillales</taxon>
        <taxon>Bacillaceae</taxon>
        <taxon>Bacillus</taxon>
    </lineage>
</organism>
<keyword evidence="2" id="KW-1185">Reference proteome</keyword>
<gene>
    <name evidence="1" type="ORF">GCM10008967_29870</name>
</gene>
<sequence>MSKYGQAAIRAVELVNKKIVDSPIKGWEIATSELFGEGSWGQKKGCPKNAFLGLCEEGLVDQIPRGNYNSRKLSKNKDYAITAVNIVRDQPNLLDDITELWNQVTKGNGISRNYQMDVVETLIREKYIKV</sequence>
<accession>A0ABN0WH80</accession>
<dbReference type="EMBL" id="BAAADJ010000052">
    <property type="protein sequence ID" value="GAA0337635.1"/>
    <property type="molecule type" value="Genomic_DNA"/>
</dbReference>
<evidence type="ECO:0000313" key="1">
    <source>
        <dbReference type="EMBL" id="GAA0337635.1"/>
    </source>
</evidence>